<evidence type="ECO:0000256" key="3">
    <source>
        <dbReference type="ARBA" id="ARBA00009528"/>
    </source>
</evidence>
<dbReference type="EMBL" id="BAABHJ010000008">
    <property type="protein sequence ID" value="GAA4608120.1"/>
    <property type="molecule type" value="Genomic_DNA"/>
</dbReference>
<dbReference type="EC" id="3.4.11.1" evidence="8"/>
<dbReference type="InterPro" id="IPR008283">
    <property type="entry name" value="Peptidase_M17_N"/>
</dbReference>
<feature type="binding site" evidence="8">
    <location>
        <position position="343"/>
    </location>
    <ligand>
        <name>Mn(2+)</name>
        <dbReference type="ChEBI" id="CHEBI:29035"/>
        <label>1</label>
    </ligand>
</feature>
<dbReference type="PANTHER" id="PTHR11963:SF23">
    <property type="entry name" value="CYTOSOL AMINOPEPTIDASE"/>
    <property type="match status" value="1"/>
</dbReference>
<comment type="catalytic activity">
    <reaction evidence="1 8">
        <text>Release of an N-terminal amino acid, Xaa-|-Yaa-, in which Xaa is preferably Leu, but may be other amino acids including Pro although not Arg or Lys, and Yaa may be Pro. Amino acid amides and methyl esters are also readily hydrolyzed, but rates on arylamides are exceedingly low.</text>
        <dbReference type="EC" id="3.4.11.1"/>
    </reaction>
</comment>
<dbReference type="SUPFAM" id="SSF53187">
    <property type="entry name" value="Zn-dependent exopeptidases"/>
    <property type="match status" value="1"/>
</dbReference>
<feature type="active site" evidence="8">
    <location>
        <position position="345"/>
    </location>
</feature>
<dbReference type="PRINTS" id="PR00481">
    <property type="entry name" value="LAMNOPPTDASE"/>
</dbReference>
<feature type="binding site" evidence="8">
    <location>
        <position position="341"/>
    </location>
    <ligand>
        <name>Mn(2+)</name>
        <dbReference type="ChEBI" id="CHEBI:29035"/>
        <label>1</label>
    </ligand>
</feature>
<evidence type="ECO:0000256" key="6">
    <source>
        <dbReference type="ARBA" id="ARBA00022801"/>
    </source>
</evidence>
<dbReference type="EC" id="3.4.11.10" evidence="8"/>
<dbReference type="InterPro" id="IPR000819">
    <property type="entry name" value="Peptidase_M17_C"/>
</dbReference>
<dbReference type="Gene3D" id="3.40.220.10">
    <property type="entry name" value="Leucine Aminopeptidase, subunit E, domain 1"/>
    <property type="match status" value="1"/>
</dbReference>
<protein>
    <recommendedName>
        <fullName evidence="8">Probable cytosol aminopeptidase</fullName>
        <ecNumber evidence="8">3.4.11.1</ecNumber>
    </recommendedName>
    <alternativeName>
        <fullName evidence="8">Leucine aminopeptidase</fullName>
        <shortName evidence="8">LAP</shortName>
        <ecNumber evidence="8">3.4.11.10</ecNumber>
    </alternativeName>
    <alternativeName>
        <fullName evidence="8">Leucyl aminopeptidase</fullName>
    </alternativeName>
</protein>
<dbReference type="Pfam" id="PF02789">
    <property type="entry name" value="Peptidase_M17_N"/>
    <property type="match status" value="1"/>
</dbReference>
<comment type="cofactor">
    <cofactor evidence="8">
        <name>Mn(2+)</name>
        <dbReference type="ChEBI" id="CHEBI:29035"/>
    </cofactor>
    <text evidence="8">Binds 2 manganese ions per subunit.</text>
</comment>
<evidence type="ECO:0000256" key="8">
    <source>
        <dbReference type="HAMAP-Rule" id="MF_00181"/>
    </source>
</evidence>
<comment type="caution">
    <text evidence="10">The sequence shown here is derived from an EMBL/GenBank/DDBJ whole genome shotgun (WGS) entry which is preliminary data.</text>
</comment>
<keyword evidence="5 8" id="KW-0645">Protease</keyword>
<dbReference type="Pfam" id="PF00883">
    <property type="entry name" value="Peptidase_M17"/>
    <property type="match status" value="1"/>
</dbReference>
<keyword evidence="6 8" id="KW-0378">Hydrolase</keyword>
<dbReference type="InterPro" id="IPR043472">
    <property type="entry name" value="Macro_dom-like"/>
</dbReference>
<keyword evidence="8" id="KW-0464">Manganese</keyword>
<feature type="binding site" evidence="8">
    <location>
        <position position="264"/>
    </location>
    <ligand>
        <name>Mn(2+)</name>
        <dbReference type="ChEBI" id="CHEBI:29035"/>
        <label>1</label>
    </ligand>
</feature>
<organism evidence="10 11">
    <name type="scientific">Actinoallomurus liliacearum</name>
    <dbReference type="NCBI Taxonomy" id="1080073"/>
    <lineage>
        <taxon>Bacteria</taxon>
        <taxon>Bacillati</taxon>
        <taxon>Actinomycetota</taxon>
        <taxon>Actinomycetes</taxon>
        <taxon>Streptosporangiales</taxon>
        <taxon>Thermomonosporaceae</taxon>
        <taxon>Actinoallomurus</taxon>
    </lineage>
</organism>
<comment type="similarity">
    <text evidence="3 8">Belongs to the peptidase M17 family.</text>
</comment>
<feature type="binding site" evidence="8">
    <location>
        <position position="343"/>
    </location>
    <ligand>
        <name>Mn(2+)</name>
        <dbReference type="ChEBI" id="CHEBI:29035"/>
        <label>2</label>
    </ligand>
</feature>
<sequence length="494" mass="50853">MPVSTELHIVHGRIRDIATTAEVVAVPVQAGPEIDPAYADEVTGVFPLGAADLLAHEEAKGGPGELVGAPCRLGDGITDLLLYGVGDGSPAALRRAGAAVARRGRGGANLAVAVPSGADDAALAAFAEGLLLASYDFRVGGPPKRPAAEKITLLTEVERAVGDAVERGTVVARAVAAARDLANTPSLEKTPRWLAEQAERLAAESGLAVRVRDERELRAAGFGGIVAVGAGSARPPRLIELTYEPETGPADRHVVLVGKGITFDSGGLSLKKNESMKTMKTDMAGGAAVIGAMTALRALRVPVRVTGLVAAAENLPSGSAMRPGDVIRHYGGTTTEVLNTDAEGRLVLADALAYADAELDPDVLVDIATLTGAAKVALGQRHGALYATEDALAAELLGAGADSGEPLWRMPLTDDYRAAIDSTVADLANMGRGGFRAGSIVAALFLREFTGRRAWAHLDVAGPARAGSDDAEVTRGATGYGVRLLLRWLSGRST</sequence>
<dbReference type="SUPFAM" id="SSF52949">
    <property type="entry name" value="Macro domain-like"/>
    <property type="match status" value="1"/>
</dbReference>
<evidence type="ECO:0000313" key="11">
    <source>
        <dbReference type="Proteomes" id="UP001500212"/>
    </source>
</evidence>
<evidence type="ECO:0000259" key="9">
    <source>
        <dbReference type="PROSITE" id="PS00631"/>
    </source>
</evidence>
<evidence type="ECO:0000256" key="4">
    <source>
        <dbReference type="ARBA" id="ARBA00022438"/>
    </source>
</evidence>
<evidence type="ECO:0000256" key="2">
    <source>
        <dbReference type="ARBA" id="ARBA00000967"/>
    </source>
</evidence>
<keyword evidence="4 8" id="KW-0031">Aminopeptidase</keyword>
<dbReference type="RefSeq" id="WP_345354101.1">
    <property type="nucleotide sequence ID" value="NZ_BAABHJ010000008.1"/>
</dbReference>
<accession>A0ABP8TLE1</accession>
<dbReference type="InterPro" id="IPR011356">
    <property type="entry name" value="Leucine_aapep/pepB"/>
</dbReference>
<feature type="domain" description="Cytosol aminopeptidase" evidence="9">
    <location>
        <begin position="339"/>
        <end position="346"/>
    </location>
</feature>
<evidence type="ECO:0000256" key="7">
    <source>
        <dbReference type="ARBA" id="ARBA00049972"/>
    </source>
</evidence>
<feature type="binding site" evidence="8">
    <location>
        <position position="264"/>
    </location>
    <ligand>
        <name>Mn(2+)</name>
        <dbReference type="ChEBI" id="CHEBI:29035"/>
        <label>2</label>
    </ligand>
</feature>
<dbReference type="InterPro" id="IPR023042">
    <property type="entry name" value="Peptidase_M17_leu_NH2_pept"/>
</dbReference>
<evidence type="ECO:0000256" key="5">
    <source>
        <dbReference type="ARBA" id="ARBA00022670"/>
    </source>
</evidence>
<dbReference type="Proteomes" id="UP001500212">
    <property type="component" value="Unassembled WGS sequence"/>
</dbReference>
<dbReference type="Gene3D" id="3.40.630.10">
    <property type="entry name" value="Zn peptidases"/>
    <property type="match status" value="1"/>
</dbReference>
<keyword evidence="11" id="KW-1185">Reference proteome</keyword>
<dbReference type="HAMAP" id="MF_00181">
    <property type="entry name" value="Cytosol_peptidase_M17"/>
    <property type="match status" value="1"/>
</dbReference>
<comment type="function">
    <text evidence="7 8">Presumably involved in the processing and regular turnover of intracellular proteins. Catalyzes the removal of unsubstituted N-terminal amino acids from various peptides.</text>
</comment>
<proteinExistence type="inferred from homology"/>
<keyword evidence="8" id="KW-0963">Cytoplasm</keyword>
<gene>
    <name evidence="8" type="primary">pepA</name>
    <name evidence="10" type="ORF">GCM10023195_31540</name>
</gene>
<comment type="subcellular location">
    <subcellularLocation>
        <location evidence="8">Cytoplasm</location>
    </subcellularLocation>
</comment>
<comment type="catalytic activity">
    <reaction evidence="2 8">
        <text>Release of an N-terminal amino acid, preferentially leucine, but not glutamic or aspartic acids.</text>
        <dbReference type="EC" id="3.4.11.10"/>
    </reaction>
</comment>
<dbReference type="CDD" id="cd00433">
    <property type="entry name" value="Peptidase_M17"/>
    <property type="match status" value="1"/>
</dbReference>
<feature type="binding site" evidence="8">
    <location>
        <position position="282"/>
    </location>
    <ligand>
        <name>Mn(2+)</name>
        <dbReference type="ChEBI" id="CHEBI:29035"/>
        <label>2</label>
    </ligand>
</feature>
<keyword evidence="8" id="KW-0479">Metal-binding</keyword>
<dbReference type="PANTHER" id="PTHR11963">
    <property type="entry name" value="LEUCINE AMINOPEPTIDASE-RELATED"/>
    <property type="match status" value="1"/>
</dbReference>
<dbReference type="NCBIfam" id="NF002073">
    <property type="entry name" value="PRK00913.1-2"/>
    <property type="match status" value="1"/>
</dbReference>
<name>A0ABP8TLE1_9ACTN</name>
<feature type="active site" evidence="8">
    <location>
        <position position="271"/>
    </location>
</feature>
<reference evidence="11" key="1">
    <citation type="journal article" date="2019" name="Int. J. Syst. Evol. Microbiol.">
        <title>The Global Catalogue of Microorganisms (GCM) 10K type strain sequencing project: providing services to taxonomists for standard genome sequencing and annotation.</title>
        <authorList>
            <consortium name="The Broad Institute Genomics Platform"/>
            <consortium name="The Broad Institute Genome Sequencing Center for Infectious Disease"/>
            <person name="Wu L."/>
            <person name="Ma J."/>
        </authorList>
    </citation>
    <scope>NUCLEOTIDE SEQUENCE [LARGE SCALE GENOMIC DNA]</scope>
    <source>
        <strain evidence="11">JCM 17938</strain>
    </source>
</reference>
<evidence type="ECO:0000256" key="1">
    <source>
        <dbReference type="ARBA" id="ARBA00000135"/>
    </source>
</evidence>
<dbReference type="PROSITE" id="PS00631">
    <property type="entry name" value="CYTOSOL_AP"/>
    <property type="match status" value="1"/>
</dbReference>
<feature type="binding site" evidence="8">
    <location>
        <position position="259"/>
    </location>
    <ligand>
        <name>Mn(2+)</name>
        <dbReference type="ChEBI" id="CHEBI:29035"/>
        <label>2</label>
    </ligand>
</feature>
<evidence type="ECO:0000313" key="10">
    <source>
        <dbReference type="EMBL" id="GAA4608120.1"/>
    </source>
</evidence>